<dbReference type="InterPro" id="IPR054840">
    <property type="entry name" value="hydcarot_desat_CrtD"/>
</dbReference>
<comment type="pathway">
    <text evidence="1 5">Carotenoid biosynthesis.</text>
</comment>
<evidence type="ECO:0000313" key="8">
    <source>
        <dbReference type="Proteomes" id="UP000267268"/>
    </source>
</evidence>
<dbReference type="NCBIfam" id="NF042421">
    <property type="entry name" value="hydcarot_desat_CrtD"/>
    <property type="match status" value="1"/>
</dbReference>
<dbReference type="Proteomes" id="UP000267268">
    <property type="component" value="Chromosome 1"/>
</dbReference>
<gene>
    <name evidence="7" type="primary">crtI</name>
    <name evidence="7" type="ORF">EI427_04945</name>
</gene>
<sequence>MKKAVVIGAGIGGIAAALRVNKLGYKVTVLEGTSILGGKLRQFKTDNGFTFDQGPSLFTLPHLVTELFQLYNKEPKEYFDYTENEIATKYFFSDTTEFTGWSDPTKFGLAVKELWGVDIHKVLNQIIDDYKKTAPIFLESALTNLSDLLNKDVMKALPVLTRLGIFESLNKFNEKHFKHEQLVQLFNRYATYNGSNPYQTPSIMRVISALEHSDGVFFPKDGMRSIATSLIRLAEEQGVTFLTDQKVKSIKTLKNKIVSVATNNADFSADLFVSNADVNFFLPNVVEEKVHVPKTKELSSSALVFYWGINHSFSQLDLHNIFFSDDYKEEFRQLFEEFKIPDDPTIYVHISSKMNHNDAPIGGENWFVMINVPAAPELFTKELIKKIEEKIISKLSKSLSIDLKSKISYSSHWTPKTIEQDTMSWKGALYGLNSNKLTHALYRQRNKSSKYKNLYFVGGSVHPGGGIPLCLNSAKIVSSLVAKT</sequence>
<evidence type="ECO:0000256" key="5">
    <source>
        <dbReference type="RuleBase" id="RU362075"/>
    </source>
</evidence>
<dbReference type="InterPro" id="IPR002937">
    <property type="entry name" value="Amino_oxidase"/>
</dbReference>
<evidence type="ECO:0000256" key="4">
    <source>
        <dbReference type="ARBA" id="ARBA00023002"/>
    </source>
</evidence>
<evidence type="ECO:0000259" key="6">
    <source>
        <dbReference type="Pfam" id="PF01593"/>
    </source>
</evidence>
<dbReference type="GO" id="GO:0016491">
    <property type="term" value="F:oxidoreductase activity"/>
    <property type="evidence" value="ECO:0007669"/>
    <property type="project" value="UniProtKB-KW"/>
</dbReference>
<dbReference type="Pfam" id="PF01593">
    <property type="entry name" value="Amino_oxidase"/>
    <property type="match status" value="1"/>
</dbReference>
<feature type="domain" description="Amine oxidase" evidence="6">
    <location>
        <begin position="11"/>
        <end position="480"/>
    </location>
</feature>
<accession>A0A3Q9FK84</accession>
<dbReference type="AlphaFoldDB" id="A0A3Q9FK84"/>
<dbReference type="GO" id="GO:0016117">
    <property type="term" value="P:carotenoid biosynthetic process"/>
    <property type="evidence" value="ECO:0007669"/>
    <property type="project" value="UniProtKB-KW"/>
</dbReference>
<evidence type="ECO:0000256" key="2">
    <source>
        <dbReference type="ARBA" id="ARBA00006046"/>
    </source>
</evidence>
<evidence type="ECO:0000256" key="3">
    <source>
        <dbReference type="ARBA" id="ARBA00022746"/>
    </source>
</evidence>
<dbReference type="PANTHER" id="PTHR43734:SF7">
    <property type="entry name" value="4,4'-DIAPONEUROSPORENE OXYGENASE"/>
    <property type="match status" value="1"/>
</dbReference>
<dbReference type="PANTHER" id="PTHR43734">
    <property type="entry name" value="PHYTOENE DESATURASE"/>
    <property type="match status" value="1"/>
</dbReference>
<dbReference type="OrthoDB" id="9774675at2"/>
<dbReference type="InterPro" id="IPR036188">
    <property type="entry name" value="FAD/NAD-bd_sf"/>
</dbReference>
<reference evidence="7 8" key="1">
    <citation type="submission" date="2018-12" db="EMBL/GenBank/DDBJ databases">
        <title>Flammeovirga pectinis sp. nov., isolated from the gut of the Korean scallop, Patinopecten yessoensis.</title>
        <authorList>
            <person name="Bae J.-W."/>
            <person name="Jeong Y.-S."/>
            <person name="Kang W."/>
        </authorList>
    </citation>
    <scope>NUCLEOTIDE SEQUENCE [LARGE SCALE GENOMIC DNA]</scope>
    <source>
        <strain evidence="7 8">L12M1</strain>
    </source>
</reference>
<comment type="similarity">
    <text evidence="2 5">Belongs to the carotenoid/retinoid oxidoreductase family.</text>
</comment>
<evidence type="ECO:0000313" key="7">
    <source>
        <dbReference type="EMBL" id="AZQ61599.1"/>
    </source>
</evidence>
<keyword evidence="4 5" id="KW-0560">Oxidoreductase</keyword>
<name>A0A3Q9FK84_9BACT</name>
<organism evidence="7 8">
    <name type="scientific">Flammeovirga pectinis</name>
    <dbReference type="NCBI Taxonomy" id="2494373"/>
    <lineage>
        <taxon>Bacteria</taxon>
        <taxon>Pseudomonadati</taxon>
        <taxon>Bacteroidota</taxon>
        <taxon>Cytophagia</taxon>
        <taxon>Cytophagales</taxon>
        <taxon>Flammeovirgaceae</taxon>
        <taxon>Flammeovirga</taxon>
    </lineage>
</organism>
<dbReference type="SUPFAM" id="SSF51905">
    <property type="entry name" value="FAD/NAD(P)-binding domain"/>
    <property type="match status" value="1"/>
</dbReference>
<dbReference type="EMBL" id="CP034562">
    <property type="protein sequence ID" value="AZQ61599.1"/>
    <property type="molecule type" value="Genomic_DNA"/>
</dbReference>
<proteinExistence type="inferred from homology"/>
<evidence type="ECO:0000256" key="1">
    <source>
        <dbReference type="ARBA" id="ARBA00004829"/>
    </source>
</evidence>
<dbReference type="RefSeq" id="WP_126612246.1">
    <property type="nucleotide sequence ID" value="NZ_CP034562.1"/>
</dbReference>
<keyword evidence="3 5" id="KW-0125">Carotenoid biosynthesis</keyword>
<keyword evidence="8" id="KW-1185">Reference proteome</keyword>
<dbReference type="Gene3D" id="3.50.50.60">
    <property type="entry name" value="FAD/NAD(P)-binding domain"/>
    <property type="match status" value="2"/>
</dbReference>
<dbReference type="NCBIfam" id="TIGR02734">
    <property type="entry name" value="crtI_fam"/>
    <property type="match status" value="1"/>
</dbReference>
<dbReference type="KEGG" id="fll:EI427_04945"/>
<dbReference type="InterPro" id="IPR014105">
    <property type="entry name" value="Carotenoid/retinoid_OxRdtase"/>
</dbReference>
<protein>
    <submittedName>
        <fullName evidence="7">Phytoene desaturase</fullName>
    </submittedName>
</protein>